<dbReference type="OrthoDB" id="10010517at2759"/>
<dbReference type="InterPro" id="IPR051951">
    <property type="entry name" value="UNC-93_regulatory"/>
</dbReference>
<comment type="similarity">
    <text evidence="2">Belongs to the unc-93 family.</text>
</comment>
<feature type="transmembrane region" description="Helical" evidence="6">
    <location>
        <begin position="281"/>
        <end position="299"/>
    </location>
</feature>
<proteinExistence type="inferred from homology"/>
<dbReference type="Proteomes" id="UP000085678">
    <property type="component" value="Unplaced"/>
</dbReference>
<evidence type="ECO:0000256" key="3">
    <source>
        <dbReference type="ARBA" id="ARBA00022692"/>
    </source>
</evidence>
<dbReference type="PANTHER" id="PTHR19444">
    <property type="entry name" value="UNC-93 RELATED"/>
    <property type="match status" value="1"/>
</dbReference>
<sequence>MEKLGNDLASTENSEKSLLLASNEKKSSKWGPVSQLIILAVVFMLSNAPVASILNLEGILNPEIGLYGLMCNFGGCTLSLVTSPIISRYAGAKGSVVLGSMSQIVFIAAHFYVQPYILLPVAFLSGIFFANGMITSNVYITALAVDYAKITKKPLHHVMGFFNGLFSTIFTTNFIWANLISSLVLTTEEMDNRTESSEFGNLSELCGPSFCPWEDVTGTHIREPEQYIVYILLGSYIGLICIACCVTLLLLKNIHPTSGDALHGARDFCNSVLNLLWKKKLVLIVPLLVTAGLGQEFIATEFTKAFVSCVIGVNYNGWSMICYSAGRSIGNAVIGRLIKFTGLPAMCVFATCINSACLASMLALDPADIIIEYHFFVPAAWGVADAVWLTQTMAFIGHTFPDEKWPAFAAARTSNYLSSTVIYALSNSLCLDAKIYLVFGSVGLSLCSFMTFILIPKIKRT</sequence>
<dbReference type="InterPro" id="IPR036259">
    <property type="entry name" value="MFS_trans_sf"/>
</dbReference>
<dbReference type="SUPFAM" id="SSF103473">
    <property type="entry name" value="MFS general substrate transporter"/>
    <property type="match status" value="1"/>
</dbReference>
<evidence type="ECO:0000313" key="8">
    <source>
        <dbReference type="RefSeq" id="XP_023933485.1"/>
    </source>
</evidence>
<keyword evidence="4 6" id="KW-1133">Transmembrane helix</keyword>
<dbReference type="InterPro" id="IPR010291">
    <property type="entry name" value="Ion_channel_UNC-93"/>
</dbReference>
<evidence type="ECO:0000256" key="2">
    <source>
        <dbReference type="ARBA" id="ARBA00009172"/>
    </source>
</evidence>
<dbReference type="PANTHER" id="PTHR19444:SF13">
    <property type="entry name" value="PROTEIN UNC-93 HOMOLOG A"/>
    <property type="match status" value="1"/>
</dbReference>
<evidence type="ECO:0000256" key="5">
    <source>
        <dbReference type="ARBA" id="ARBA00023136"/>
    </source>
</evidence>
<comment type="subcellular location">
    <subcellularLocation>
        <location evidence="1">Membrane</location>
        <topology evidence="1">Multi-pass membrane protein</topology>
    </subcellularLocation>
</comment>
<keyword evidence="3 6" id="KW-0812">Transmembrane</keyword>
<feature type="transmembrane region" description="Helical" evidence="6">
    <location>
        <begin position="119"/>
        <end position="140"/>
    </location>
</feature>
<dbReference type="RefSeq" id="XP_023933485.1">
    <property type="nucleotide sequence ID" value="XM_024077717.1"/>
</dbReference>
<keyword evidence="5 6" id="KW-0472">Membrane</keyword>
<accession>A0A2R2MT91</accession>
<feature type="transmembrane region" description="Helical" evidence="6">
    <location>
        <begin position="161"/>
        <end position="185"/>
    </location>
</feature>
<dbReference type="GeneID" id="106151154"/>
<feature type="transmembrane region" description="Helical" evidence="6">
    <location>
        <begin position="36"/>
        <end position="54"/>
    </location>
</feature>
<protein>
    <submittedName>
        <fullName evidence="8">Protein unc-93 homolog A</fullName>
    </submittedName>
</protein>
<feature type="transmembrane region" description="Helical" evidence="6">
    <location>
        <begin position="66"/>
        <end position="87"/>
    </location>
</feature>
<name>A0A2R2MT91_LINAN</name>
<gene>
    <name evidence="8" type="primary">LOC106151154</name>
</gene>
<feature type="transmembrane region" description="Helical" evidence="6">
    <location>
        <begin position="337"/>
        <end position="364"/>
    </location>
</feature>
<feature type="transmembrane region" description="Helical" evidence="6">
    <location>
        <begin position="94"/>
        <end position="113"/>
    </location>
</feature>
<dbReference type="KEGG" id="lak:106151154"/>
<evidence type="ECO:0000256" key="4">
    <source>
        <dbReference type="ARBA" id="ARBA00022989"/>
    </source>
</evidence>
<dbReference type="InParanoid" id="A0A2R2MT91"/>
<dbReference type="GO" id="GO:0016020">
    <property type="term" value="C:membrane"/>
    <property type="evidence" value="ECO:0007669"/>
    <property type="project" value="UniProtKB-SubCell"/>
</dbReference>
<dbReference type="AlphaFoldDB" id="A0A2R2MT91"/>
<evidence type="ECO:0000313" key="7">
    <source>
        <dbReference type="Proteomes" id="UP000085678"/>
    </source>
</evidence>
<evidence type="ECO:0000256" key="6">
    <source>
        <dbReference type="SAM" id="Phobius"/>
    </source>
</evidence>
<feature type="transmembrane region" description="Helical" evidence="6">
    <location>
        <begin position="435"/>
        <end position="455"/>
    </location>
</feature>
<keyword evidence="7" id="KW-1185">Reference proteome</keyword>
<evidence type="ECO:0000256" key="1">
    <source>
        <dbReference type="ARBA" id="ARBA00004141"/>
    </source>
</evidence>
<organism evidence="7 8">
    <name type="scientific">Lingula anatina</name>
    <name type="common">Brachiopod</name>
    <name type="synonym">Lingula unguis</name>
    <dbReference type="NCBI Taxonomy" id="7574"/>
    <lineage>
        <taxon>Eukaryota</taxon>
        <taxon>Metazoa</taxon>
        <taxon>Spiralia</taxon>
        <taxon>Lophotrochozoa</taxon>
        <taxon>Brachiopoda</taxon>
        <taxon>Linguliformea</taxon>
        <taxon>Lingulata</taxon>
        <taxon>Lingulida</taxon>
        <taxon>Linguloidea</taxon>
        <taxon>Lingulidae</taxon>
        <taxon>Lingula</taxon>
    </lineage>
</organism>
<feature type="transmembrane region" description="Helical" evidence="6">
    <location>
        <begin position="227"/>
        <end position="251"/>
    </location>
</feature>
<dbReference type="Pfam" id="PF05978">
    <property type="entry name" value="UNC-93"/>
    <property type="match status" value="1"/>
</dbReference>
<reference evidence="8" key="1">
    <citation type="submission" date="2025-08" db="UniProtKB">
        <authorList>
            <consortium name="RefSeq"/>
        </authorList>
    </citation>
    <scope>IDENTIFICATION</scope>
    <source>
        <tissue evidence="8">Gonads</tissue>
    </source>
</reference>
<feature type="transmembrane region" description="Helical" evidence="6">
    <location>
        <begin position="305"/>
        <end position="325"/>
    </location>
</feature>